<dbReference type="GeneID" id="28980319"/>
<dbReference type="OrthoDB" id="2575884at2759"/>
<protein>
    <submittedName>
        <fullName evidence="2">Uncharacterized protein</fullName>
    </submittedName>
</protein>
<evidence type="ECO:0000256" key="1">
    <source>
        <dbReference type="SAM" id="MobiDB-lite"/>
    </source>
</evidence>
<accession>A0A0J0XVC5</accession>
<gene>
    <name evidence="2" type="ORF">CC85DRAFT_169604</name>
</gene>
<evidence type="ECO:0000313" key="2">
    <source>
        <dbReference type="EMBL" id="KLT45011.1"/>
    </source>
</evidence>
<keyword evidence="3" id="KW-1185">Reference proteome</keyword>
<feature type="region of interest" description="Disordered" evidence="1">
    <location>
        <begin position="22"/>
        <end position="50"/>
    </location>
</feature>
<dbReference type="RefSeq" id="XP_018281502.1">
    <property type="nucleotide sequence ID" value="XM_018419716.1"/>
</dbReference>
<sequence>MSLSYLSPLPDFVDQFLDLDELSSNSPENDAPSEVSILSGATTPSKSPALPRLPLEGLNLALALAKSNTTDSSKAFGVFDDPNPFSCDSSQQSVTNKMSSATNCDNDLLAVLFGTLPDASQPAPTGFEDPLLFSWEDTFLGQALAQLNAPPAAFDADADIAALASAANASKVFPVTPNVPIALGPSATTSTSSGSSPLFAEVLLSSASDADRKAPLSLASPAPSAPNPMLSLKRKLSETEDADLGNAGMSAPVRTYKRRQSTKVSPTLQQMAAAASTGSPVFTETPQGALGPSPPAPTPGPVKARKTATVRPKAATARPKATVPEKYMADAQQLSGMSRAQILSYPTFEALLRDVDEARLPPLIRLGEQITLTRARAADSAQKSREEAQQRKDAVHKLGGQVKVLEDKVDTLNGKLDSVRTFLLEQVHRGVFTVSQVQQFL</sequence>
<proteinExistence type="predicted"/>
<dbReference type="Proteomes" id="UP000053611">
    <property type="component" value="Unassembled WGS sequence"/>
</dbReference>
<reference evidence="2 3" key="1">
    <citation type="submission" date="2015-03" db="EMBL/GenBank/DDBJ databases">
        <title>Genomics and transcriptomics of the oil-accumulating basidiomycete yeast T. oleaginosus allow insights into substrate utilization and the diverse evolutionary trajectories of mating systems in fungi.</title>
        <authorList>
            <consortium name="DOE Joint Genome Institute"/>
            <person name="Kourist R."/>
            <person name="Kracht O."/>
            <person name="Bracharz F."/>
            <person name="Lipzen A."/>
            <person name="Nolan M."/>
            <person name="Ohm R."/>
            <person name="Grigoriev I."/>
            <person name="Sun S."/>
            <person name="Heitman J."/>
            <person name="Bruck T."/>
            <person name="Nowrousian M."/>
        </authorList>
    </citation>
    <scope>NUCLEOTIDE SEQUENCE [LARGE SCALE GENOMIC DNA]</scope>
    <source>
        <strain evidence="2 3">IBC0246</strain>
    </source>
</reference>
<dbReference type="EMBL" id="KQ087183">
    <property type="protein sequence ID" value="KLT45011.1"/>
    <property type="molecule type" value="Genomic_DNA"/>
</dbReference>
<dbReference type="AlphaFoldDB" id="A0A0J0XVC5"/>
<evidence type="ECO:0000313" key="3">
    <source>
        <dbReference type="Proteomes" id="UP000053611"/>
    </source>
</evidence>
<organism evidence="2 3">
    <name type="scientific">Cutaneotrichosporon oleaginosum</name>
    <dbReference type="NCBI Taxonomy" id="879819"/>
    <lineage>
        <taxon>Eukaryota</taxon>
        <taxon>Fungi</taxon>
        <taxon>Dikarya</taxon>
        <taxon>Basidiomycota</taxon>
        <taxon>Agaricomycotina</taxon>
        <taxon>Tremellomycetes</taxon>
        <taxon>Trichosporonales</taxon>
        <taxon>Trichosporonaceae</taxon>
        <taxon>Cutaneotrichosporon</taxon>
    </lineage>
</organism>
<name>A0A0J0XVC5_9TREE</name>
<feature type="compositionally biased region" description="Polar residues" evidence="1">
    <location>
        <begin position="270"/>
        <end position="286"/>
    </location>
</feature>
<feature type="region of interest" description="Disordered" evidence="1">
    <location>
        <begin position="270"/>
        <end position="323"/>
    </location>
</feature>